<dbReference type="OrthoDB" id="9807469at2"/>
<dbReference type="PROSITE" id="PS50979">
    <property type="entry name" value="BC"/>
    <property type="match status" value="1"/>
</dbReference>
<dbReference type="Pfam" id="PF02786">
    <property type="entry name" value="CPSase_L_D2"/>
    <property type="match status" value="1"/>
</dbReference>
<accession>A0A3E1F044</accession>
<evidence type="ECO:0000256" key="7">
    <source>
        <dbReference type="PROSITE-ProRule" id="PRU00409"/>
    </source>
</evidence>
<dbReference type="FunFam" id="3.30.1490.20:FF:000018">
    <property type="entry name" value="Biotin carboxylase"/>
    <property type="match status" value="1"/>
</dbReference>
<dbReference type="FunFam" id="3.30.470.20:FF:000028">
    <property type="entry name" value="Methylcrotonoyl-CoA carboxylase subunit alpha, mitochondrial"/>
    <property type="match status" value="1"/>
</dbReference>
<keyword evidence="2" id="KW-0479">Metal-binding</keyword>
<dbReference type="Gene3D" id="3.30.470.20">
    <property type="entry name" value="ATP-grasp fold, B domain"/>
    <property type="match status" value="1"/>
</dbReference>
<evidence type="ECO:0000256" key="5">
    <source>
        <dbReference type="ARBA" id="ARBA00022842"/>
    </source>
</evidence>
<evidence type="ECO:0000256" key="2">
    <source>
        <dbReference type="ARBA" id="ARBA00022723"/>
    </source>
</evidence>
<dbReference type="FunFam" id="3.40.50.20:FF:000010">
    <property type="entry name" value="Propionyl-CoA carboxylase subunit alpha"/>
    <property type="match status" value="1"/>
</dbReference>
<dbReference type="InterPro" id="IPR050856">
    <property type="entry name" value="Biotin_carboxylase_complex"/>
</dbReference>
<dbReference type="EMBL" id="QURB01000002">
    <property type="protein sequence ID" value="RFC55186.1"/>
    <property type="molecule type" value="Genomic_DNA"/>
</dbReference>
<sequence length="486" mass="54412">MKKVLIANRGEIARRVIRTLKKMNIASVAVYSEADRNAPFVHEADESVLIGPAPSAESYLVQDKIIDAAKDLNVDGIHPGYGFLSENAEFAERLKKEGITLIGPSAEAMQLMGDKLSAKQAVKAYDVPLVPGIDKAVVDFDEAKEIAVQIGFPVLIKASAGGGGKGMRLVEKAEDMKEQMELAQSEARSSFGNDAVFVEKFVTKPRHIEIQIFADNHGNVIYLHERECSIQRRHQKVIEEAPSAVLTPELRQRMGESACAVAKACNYSGAGTVEFLLDGDLNFYFLEMNTRLQVEHPVTEEITGLDLVEMQIRVANNEMLSIKQEDVQLNGHAMEVRVYAEDALSNFTPDIGTLNRYQKPVADYIRIDDAFEEGMEIPIYYDPMIAKLVTWGENREESIDRMIKAIDAYEISGLRTTLDFGKYVMKHEAFRSGDFDTNFIKHYFSDPNVLHTAQEEEKRALEASLDTLWNDVIEKKNNEVASELIK</sequence>
<dbReference type="PROSITE" id="PS00867">
    <property type="entry name" value="CPSASE_2"/>
    <property type="match status" value="1"/>
</dbReference>
<evidence type="ECO:0000259" key="8">
    <source>
        <dbReference type="PROSITE" id="PS50975"/>
    </source>
</evidence>
<dbReference type="InterPro" id="IPR011054">
    <property type="entry name" value="Rudment_hybrid_motif"/>
</dbReference>
<dbReference type="Proteomes" id="UP000257127">
    <property type="component" value="Unassembled WGS sequence"/>
</dbReference>
<keyword evidence="1" id="KW-0436">Ligase</keyword>
<dbReference type="PANTHER" id="PTHR18866:SF33">
    <property type="entry name" value="METHYLCROTONOYL-COA CARBOXYLASE SUBUNIT ALPHA, MITOCHONDRIAL-RELATED"/>
    <property type="match status" value="1"/>
</dbReference>
<dbReference type="GO" id="GO:0005524">
    <property type="term" value="F:ATP binding"/>
    <property type="evidence" value="ECO:0007669"/>
    <property type="project" value="UniProtKB-UniRule"/>
</dbReference>
<dbReference type="InterPro" id="IPR005479">
    <property type="entry name" value="CPAse_ATP-bd"/>
</dbReference>
<evidence type="ECO:0000259" key="9">
    <source>
        <dbReference type="PROSITE" id="PS50979"/>
    </source>
</evidence>
<dbReference type="InterPro" id="IPR005482">
    <property type="entry name" value="Biotin_COase_C"/>
</dbReference>
<keyword evidence="11" id="KW-1185">Reference proteome</keyword>
<keyword evidence="3 7" id="KW-0547">Nucleotide-binding</keyword>
<dbReference type="SUPFAM" id="SSF52440">
    <property type="entry name" value="PreATP-grasp domain"/>
    <property type="match status" value="1"/>
</dbReference>
<dbReference type="SUPFAM" id="SSF56059">
    <property type="entry name" value="Glutathione synthetase ATP-binding domain-like"/>
    <property type="match status" value="1"/>
</dbReference>
<evidence type="ECO:0000256" key="1">
    <source>
        <dbReference type="ARBA" id="ARBA00022598"/>
    </source>
</evidence>
<dbReference type="AlphaFoldDB" id="A0A3E1F044"/>
<feature type="domain" description="ATP-grasp" evidence="8">
    <location>
        <begin position="119"/>
        <end position="316"/>
    </location>
</feature>
<keyword evidence="6" id="KW-0092">Biotin</keyword>
<evidence type="ECO:0000256" key="3">
    <source>
        <dbReference type="ARBA" id="ARBA00022741"/>
    </source>
</evidence>
<organism evidence="10 11">
    <name type="scientific">Brumimicrobium aurantiacum</name>
    <dbReference type="NCBI Taxonomy" id="1737063"/>
    <lineage>
        <taxon>Bacteria</taxon>
        <taxon>Pseudomonadati</taxon>
        <taxon>Bacteroidota</taxon>
        <taxon>Flavobacteriia</taxon>
        <taxon>Flavobacteriales</taxon>
        <taxon>Crocinitomicaceae</taxon>
        <taxon>Brumimicrobium</taxon>
    </lineage>
</organism>
<dbReference type="InterPro" id="IPR016185">
    <property type="entry name" value="PreATP-grasp_dom_sf"/>
</dbReference>
<reference evidence="10 11" key="1">
    <citation type="submission" date="2018-08" db="EMBL/GenBank/DDBJ databases">
        <title>The draft genome squence of Brumimicrobium sp. N62.</title>
        <authorList>
            <person name="Du Z.-J."/>
            <person name="Luo H.-R."/>
        </authorList>
    </citation>
    <scope>NUCLEOTIDE SEQUENCE [LARGE SCALE GENOMIC DNA]</scope>
    <source>
        <strain evidence="10 11">N62</strain>
    </source>
</reference>
<dbReference type="PANTHER" id="PTHR18866">
    <property type="entry name" value="CARBOXYLASE:PYRUVATE/ACETYL-COA/PROPIONYL-COA CARBOXYLASE"/>
    <property type="match status" value="1"/>
</dbReference>
<dbReference type="GO" id="GO:0016874">
    <property type="term" value="F:ligase activity"/>
    <property type="evidence" value="ECO:0007669"/>
    <property type="project" value="UniProtKB-KW"/>
</dbReference>
<dbReference type="NCBIfam" id="NF006367">
    <property type="entry name" value="PRK08591.1"/>
    <property type="match status" value="1"/>
</dbReference>
<evidence type="ECO:0000313" key="11">
    <source>
        <dbReference type="Proteomes" id="UP000257127"/>
    </source>
</evidence>
<evidence type="ECO:0000256" key="4">
    <source>
        <dbReference type="ARBA" id="ARBA00022840"/>
    </source>
</evidence>
<dbReference type="PROSITE" id="PS50975">
    <property type="entry name" value="ATP_GRASP"/>
    <property type="match status" value="1"/>
</dbReference>
<dbReference type="SUPFAM" id="SSF51246">
    <property type="entry name" value="Rudiment single hybrid motif"/>
    <property type="match status" value="1"/>
</dbReference>
<dbReference type="SMART" id="SM00878">
    <property type="entry name" value="Biotin_carb_C"/>
    <property type="match status" value="1"/>
</dbReference>
<keyword evidence="5" id="KW-0460">Magnesium</keyword>
<name>A0A3E1F044_9FLAO</name>
<protein>
    <submittedName>
        <fullName evidence="10">Acetyl-CoA carboxylase biotin carboxylase subunit</fullName>
    </submittedName>
</protein>
<keyword evidence="4 7" id="KW-0067">ATP-binding</keyword>
<dbReference type="Pfam" id="PF02785">
    <property type="entry name" value="Biotin_carb_C"/>
    <property type="match status" value="1"/>
</dbReference>
<dbReference type="InterPro" id="IPR011761">
    <property type="entry name" value="ATP-grasp"/>
</dbReference>
<dbReference type="Pfam" id="PF00289">
    <property type="entry name" value="Biotin_carb_N"/>
    <property type="match status" value="1"/>
</dbReference>
<proteinExistence type="predicted"/>
<dbReference type="GO" id="GO:0046872">
    <property type="term" value="F:metal ion binding"/>
    <property type="evidence" value="ECO:0007669"/>
    <property type="project" value="UniProtKB-KW"/>
</dbReference>
<dbReference type="InterPro" id="IPR011764">
    <property type="entry name" value="Biotin_carboxylation_dom"/>
</dbReference>
<evidence type="ECO:0000256" key="6">
    <source>
        <dbReference type="ARBA" id="ARBA00023267"/>
    </source>
</evidence>
<gene>
    <name evidence="10" type="ORF">DXU93_05025</name>
</gene>
<evidence type="ECO:0000313" key="10">
    <source>
        <dbReference type="EMBL" id="RFC55186.1"/>
    </source>
</evidence>
<dbReference type="RefSeq" id="WP_116880165.1">
    <property type="nucleotide sequence ID" value="NZ_QURB01000002.1"/>
</dbReference>
<comment type="caution">
    <text evidence="10">The sequence shown here is derived from an EMBL/GenBank/DDBJ whole genome shotgun (WGS) entry which is preliminary data.</text>
</comment>
<dbReference type="PROSITE" id="PS00866">
    <property type="entry name" value="CPSASE_1"/>
    <property type="match status" value="1"/>
</dbReference>
<feature type="domain" description="Biotin carboxylation" evidence="9">
    <location>
        <begin position="1"/>
        <end position="445"/>
    </location>
</feature>
<dbReference type="InterPro" id="IPR005481">
    <property type="entry name" value="BC-like_N"/>
</dbReference>